<organism evidence="1 2">
    <name type="scientific">Ohtaekwangia koreensis</name>
    <dbReference type="NCBI Taxonomy" id="688867"/>
    <lineage>
        <taxon>Bacteria</taxon>
        <taxon>Pseudomonadati</taxon>
        <taxon>Bacteroidota</taxon>
        <taxon>Cytophagia</taxon>
        <taxon>Cytophagales</taxon>
        <taxon>Fulvivirgaceae</taxon>
        <taxon>Ohtaekwangia</taxon>
    </lineage>
</organism>
<reference evidence="1 2" key="1">
    <citation type="submission" date="2017-02" db="EMBL/GenBank/DDBJ databases">
        <authorList>
            <person name="Peterson S.W."/>
        </authorList>
    </citation>
    <scope>NUCLEOTIDE SEQUENCE [LARGE SCALE GENOMIC DNA]</scope>
    <source>
        <strain evidence="1 2">DSM 25262</strain>
    </source>
</reference>
<dbReference type="RefSeq" id="WP_079688939.1">
    <property type="nucleotide sequence ID" value="NZ_FUZU01000003.1"/>
</dbReference>
<keyword evidence="2" id="KW-1185">Reference proteome</keyword>
<dbReference type="EMBL" id="FUZU01000003">
    <property type="protein sequence ID" value="SKC83291.1"/>
    <property type="molecule type" value="Genomic_DNA"/>
</dbReference>
<dbReference type="AlphaFoldDB" id="A0A1T5M4X6"/>
<sequence length="213" mass="24245">MRIGTIQQMIDAAVDHERQTDHVVALLIKVTAMSNSRIDVETARILRDHCIAYVNLVPEFFDTGLKRASQMGIEREMNFMLNELESYWFLQKDLIPDKYGLVGIMDDAYASNYFLQSLSDFCARQSNRPLIDRDLVVANTFARNIIGERIAQRLEKQVDASINVHLNDNHISKLLKTIFSSAFVFENHLALSSPQKAIQFQRQMPLGATGIVV</sequence>
<name>A0A1T5M4X6_9BACT</name>
<proteinExistence type="predicted"/>
<accession>A0A1T5M4X6</accession>
<gene>
    <name evidence="1" type="ORF">SAMN05660236_4409</name>
</gene>
<evidence type="ECO:0000313" key="2">
    <source>
        <dbReference type="Proteomes" id="UP000190961"/>
    </source>
</evidence>
<dbReference type="Proteomes" id="UP000190961">
    <property type="component" value="Unassembled WGS sequence"/>
</dbReference>
<evidence type="ECO:0000313" key="1">
    <source>
        <dbReference type="EMBL" id="SKC83291.1"/>
    </source>
</evidence>
<dbReference type="OrthoDB" id="5731249at2"/>
<protein>
    <submittedName>
        <fullName evidence="1">Uncharacterized protein</fullName>
    </submittedName>
</protein>